<dbReference type="HOGENOM" id="CLU_059988_1_0_9"/>
<keyword evidence="1 2" id="KW-0663">Pyridoxal phosphate</keyword>
<accession>E6U2H4</accession>
<dbReference type="HAMAP" id="MF_02087">
    <property type="entry name" value="PLP_homeostasis"/>
    <property type="match status" value="1"/>
</dbReference>
<name>E6U2H4_ETHHY</name>
<dbReference type="InterPro" id="IPR001608">
    <property type="entry name" value="Ala_racemase_N"/>
</dbReference>
<evidence type="ECO:0000256" key="1">
    <source>
        <dbReference type="ARBA" id="ARBA00022898"/>
    </source>
</evidence>
<dbReference type="FunFam" id="3.20.20.10:FF:000018">
    <property type="entry name" value="Pyridoxal phosphate homeostasis protein"/>
    <property type="match status" value="1"/>
</dbReference>
<dbReference type="GO" id="GO:0030170">
    <property type="term" value="F:pyridoxal phosphate binding"/>
    <property type="evidence" value="ECO:0007669"/>
    <property type="project" value="UniProtKB-UniRule"/>
</dbReference>
<comment type="function">
    <text evidence="2">Pyridoxal 5'-phosphate (PLP)-binding protein, which is involved in PLP homeostasis.</text>
</comment>
<dbReference type="InterPro" id="IPR011078">
    <property type="entry name" value="PyrdxlP_homeostasis"/>
</dbReference>
<feature type="modified residue" description="N6-(pyridoxal phosphate)lysine" evidence="2 3">
    <location>
        <position position="48"/>
    </location>
</feature>
<dbReference type="Pfam" id="PF01168">
    <property type="entry name" value="Ala_racemase_N"/>
    <property type="match status" value="1"/>
</dbReference>
<dbReference type="NCBIfam" id="TIGR00044">
    <property type="entry name" value="YggS family pyridoxal phosphate-dependent enzyme"/>
    <property type="match status" value="1"/>
</dbReference>
<dbReference type="SUPFAM" id="SSF51419">
    <property type="entry name" value="PLP-binding barrel"/>
    <property type="match status" value="1"/>
</dbReference>
<dbReference type="KEGG" id="eha:Ethha_0696"/>
<reference evidence="6 7" key="1">
    <citation type="submission" date="2010-12" db="EMBL/GenBank/DDBJ databases">
        <title>Complete sequence of Ethanoligenens harbinense YUAN-3.</title>
        <authorList>
            <person name="Lucas S."/>
            <person name="Copeland A."/>
            <person name="Lapidus A."/>
            <person name="Cheng J.-F."/>
            <person name="Bruce D."/>
            <person name="Goodwin L."/>
            <person name="Pitluck S."/>
            <person name="Chertkov O."/>
            <person name="Misra M."/>
            <person name="Detter J.C."/>
            <person name="Han C."/>
            <person name="Tapia R."/>
            <person name="Land M."/>
            <person name="Hauser L."/>
            <person name="Jeffries C."/>
            <person name="Kyrpides N."/>
            <person name="Ivanova N."/>
            <person name="Mikhailova N."/>
            <person name="Wang A."/>
            <person name="Mouttaki H."/>
            <person name="He Z."/>
            <person name="Zhou J."/>
            <person name="Hemme C.L."/>
            <person name="Woyke T."/>
        </authorList>
    </citation>
    <scope>NUCLEOTIDE SEQUENCE [LARGE SCALE GENOMIC DNA]</scope>
    <source>
        <strain evidence="7">DSM 18485 / JCM 12961 / CGMCC 1.5033 / YUAN-3</strain>
    </source>
</reference>
<dbReference type="PANTHER" id="PTHR10146">
    <property type="entry name" value="PROLINE SYNTHETASE CO-TRANSCRIBED BACTERIAL HOMOLOG PROTEIN"/>
    <property type="match status" value="1"/>
</dbReference>
<dbReference type="Proteomes" id="UP000001551">
    <property type="component" value="Chromosome"/>
</dbReference>
<evidence type="ECO:0000259" key="5">
    <source>
        <dbReference type="Pfam" id="PF01168"/>
    </source>
</evidence>
<dbReference type="CDD" id="cd00635">
    <property type="entry name" value="PLPDE_III_YBL036c_like"/>
    <property type="match status" value="1"/>
</dbReference>
<dbReference type="PIRSF" id="PIRSF004848">
    <property type="entry name" value="YBL036c_PLPDEIII"/>
    <property type="match status" value="1"/>
</dbReference>
<proteinExistence type="inferred from homology"/>
<dbReference type="eggNOG" id="COG0325">
    <property type="taxonomic scope" value="Bacteria"/>
</dbReference>
<dbReference type="AlphaFoldDB" id="E6U2H4"/>
<feature type="domain" description="Alanine racemase N-terminal" evidence="5">
    <location>
        <begin position="19"/>
        <end position="240"/>
    </location>
</feature>
<gene>
    <name evidence="6" type="ordered locus">Ethha_0696</name>
</gene>
<evidence type="ECO:0000256" key="2">
    <source>
        <dbReference type="HAMAP-Rule" id="MF_02087"/>
    </source>
</evidence>
<comment type="similarity">
    <text evidence="2 4">Belongs to the pyridoxal phosphate-binding protein YggS/PROSC family.</text>
</comment>
<protein>
    <recommendedName>
        <fullName evidence="2">Pyridoxal phosphate homeostasis protein</fullName>
        <shortName evidence="2">PLP homeostasis protein</shortName>
    </recommendedName>
</protein>
<evidence type="ECO:0000256" key="3">
    <source>
        <dbReference type="PIRSR" id="PIRSR004848-1"/>
    </source>
</evidence>
<dbReference type="STRING" id="663278.Ethha_0696"/>
<evidence type="ECO:0000313" key="6">
    <source>
        <dbReference type="EMBL" id="ADU26265.1"/>
    </source>
</evidence>
<dbReference type="EMBL" id="CP002400">
    <property type="protein sequence ID" value="ADU26265.1"/>
    <property type="molecule type" value="Genomic_DNA"/>
</dbReference>
<comment type="cofactor">
    <cofactor evidence="3">
        <name>pyridoxal 5'-phosphate</name>
        <dbReference type="ChEBI" id="CHEBI:597326"/>
    </cofactor>
</comment>
<evidence type="ECO:0000313" key="7">
    <source>
        <dbReference type="Proteomes" id="UP000001551"/>
    </source>
</evidence>
<dbReference type="PANTHER" id="PTHR10146:SF14">
    <property type="entry name" value="PYRIDOXAL PHOSPHATE HOMEOSTASIS PROTEIN"/>
    <property type="match status" value="1"/>
</dbReference>
<organism evidence="6 7">
    <name type="scientific">Ethanoligenens harbinense (strain DSM 18485 / JCM 12961 / CGMCC 1.5033 / YUAN-3)</name>
    <dbReference type="NCBI Taxonomy" id="663278"/>
    <lineage>
        <taxon>Bacteria</taxon>
        <taxon>Bacillati</taxon>
        <taxon>Bacillota</taxon>
        <taxon>Clostridia</taxon>
        <taxon>Eubacteriales</taxon>
        <taxon>Oscillospiraceae</taxon>
        <taxon>Ethanoligenens</taxon>
    </lineage>
</organism>
<keyword evidence="7" id="KW-1185">Reference proteome</keyword>
<evidence type="ECO:0000256" key="4">
    <source>
        <dbReference type="RuleBase" id="RU004514"/>
    </source>
</evidence>
<dbReference type="InterPro" id="IPR029066">
    <property type="entry name" value="PLP-binding_barrel"/>
</dbReference>
<dbReference type="Gene3D" id="3.20.20.10">
    <property type="entry name" value="Alanine racemase"/>
    <property type="match status" value="1"/>
</dbReference>
<dbReference type="RefSeq" id="WP_013484635.1">
    <property type="nucleotide sequence ID" value="NC_014828.1"/>
</dbReference>
<sequence>MTENCSSEQTARAQEIARNLDAVRARIEQAARVSGRSADAVTLVAVTKTMPASDVNAALVHGVRVFGENRVQELLGKLPDIRLGEGQCAHLIGHLQTNKVRQVIDKVAMIQSVDSVHLAEEIDKQAAKRGLRMDVLIEVNIGGEEAKSGVPPQDLPALLEAAAGFPHLRVCGLMAVPPVCADKEAVRPYFRAMRKLFIDIAPKKSDNVSMHILSMGMSGDFDIAIEEGSTMVRVGTAIFGRR</sequence>